<evidence type="ECO:0000259" key="4">
    <source>
        <dbReference type="PROSITE" id="PS51755"/>
    </source>
</evidence>
<keyword evidence="6" id="KW-1185">Reference proteome</keyword>
<evidence type="ECO:0000313" key="6">
    <source>
        <dbReference type="Proteomes" id="UP000510844"/>
    </source>
</evidence>
<dbReference type="InterPro" id="IPR016032">
    <property type="entry name" value="Sig_transdc_resp-reg_C-effctor"/>
</dbReference>
<dbReference type="GO" id="GO:0000160">
    <property type="term" value="P:phosphorelay signal transduction system"/>
    <property type="evidence" value="ECO:0007669"/>
    <property type="project" value="InterPro"/>
</dbReference>
<dbReference type="PANTHER" id="PTHR47691">
    <property type="entry name" value="REGULATOR-RELATED"/>
    <property type="match status" value="1"/>
</dbReference>
<dbReference type="Pfam" id="PF03704">
    <property type="entry name" value="BTAD"/>
    <property type="match status" value="1"/>
</dbReference>
<sequence>MRVGILGPLEVSDGAQLVDVAGARLRALLIRLALDPGRPVSVPALAEALWADAPPADTANAVQTLVSRLRRAVPGLGVRSGPAGYRLDLDPDDVDAERFARLARDGREALRAGDAERALGTLRDALALWRGPALAEVGDAPYAGAAVARLTELRLTAQEDRIEAELRTGRAELLVAELDELTAAHPLRERLAALHLRTLAAAGRPAEALAGYERVRARLADELGVDPSTELRAAHLALLRGDAAPPPVAAAPRGNLRAALTTFVGRDDDLRRLTGLLAGNRLVTLIGPGGAGKTRLASVAAGRLAGGVPGGAWLVELAPITDPADVPRAVLDTLGRRDRALEPTRPTARDTLGRLVDAIAGDRTLIVLDNCEHVVEAAARLAEELLGRCPGLIVLATSREPLGIVGEALEPVPPLRLPPADATPADALAYPSVQLLRDRAVAVRAGFAVTGDNVADVVEICRRLDGLPLAIELAAARLRTLSPRQVAAALDDRFRLLTGGSRTALPRHRTLRAVVDWSWGLLTDDERRLAERLAVFPASVTAESAAGVGGPAAAALLDALVDKSLLQVVGDGRFRMLETIREYGLERLVAAGSAAEARAAHAAYFRELVATAEPHLRTAGQLPWLRLLAAERENIVGALHFACDAGDADTALRIGAGLALPLTIWGDDGGIGGDVLARALELPGPAPAAERAVVLAIRAIREMFHGAREPTEERIAELTDAVRAAEGTKHPIVALLEPVLAMFTDDTAAGLAAVDRARGHPDPWTDGTLLAMRGQIKENDGDAEGMLRDSTRAIEELRAVGERWSLSMVLSQHADALTKRGDFAAATAALEESARLARELDPTAEPGFQLIWLAGIQARSGDVAGAKAELRRFVAARTADRDGRDAAFGLMMLGAIARQEGSLDEAQECLTEAKRRQEDAPMLAPQFRGLLLTESGHLALARGDVAGARACMSEAVVRGLAARDMPVVAIIAVGWVAVAEAEGRYERAAELLGTSDLLRGWPDRSDPDAQRLAERLRAVLGDEGYAAAYARGHGLSRADALASVGVDPAR</sequence>
<dbReference type="GO" id="GO:0003677">
    <property type="term" value="F:DNA binding"/>
    <property type="evidence" value="ECO:0007669"/>
    <property type="project" value="UniProtKB-UniRule"/>
</dbReference>
<reference evidence="5 6" key="2">
    <citation type="journal article" date="2021" name="Mar. Drugs">
        <title>A New Micromonospora Strain with Antibiotic Activity Isolated from the Microbiome of a Mid-Atlantic Deep-Sea Sponge.</title>
        <authorList>
            <person name="Back C.R."/>
            <person name="Stennett H.L."/>
            <person name="Williams S.E."/>
            <person name="Wang L."/>
            <person name="Ojeda Gomez J."/>
            <person name="Abdulle O.M."/>
            <person name="Duffy T."/>
            <person name="Neal C."/>
            <person name="Mantell J."/>
            <person name="Jepson M.A."/>
            <person name="Hendry K.R."/>
            <person name="Powell D."/>
            <person name="Stach J.E.M."/>
            <person name="Essex-Lopresti A.E."/>
            <person name="Willis C.L."/>
            <person name="Curnow P."/>
            <person name="Race P.R."/>
        </authorList>
    </citation>
    <scope>NUCLEOTIDE SEQUENCE [LARGE SCALE GENOMIC DNA]</scope>
    <source>
        <strain evidence="5 6">28ISP2-46</strain>
    </source>
</reference>
<dbReference type="GO" id="GO:0006355">
    <property type="term" value="P:regulation of DNA-templated transcription"/>
    <property type="evidence" value="ECO:0007669"/>
    <property type="project" value="InterPro"/>
</dbReference>
<dbReference type="RefSeq" id="WP_181569782.1">
    <property type="nucleotide sequence ID" value="NZ_CP059322.2"/>
</dbReference>
<dbReference type="InterPro" id="IPR005158">
    <property type="entry name" value="BTAD"/>
</dbReference>
<proteinExistence type="inferred from homology"/>
<dbReference type="Gene3D" id="3.40.50.300">
    <property type="entry name" value="P-loop containing nucleotide triphosphate hydrolases"/>
    <property type="match status" value="1"/>
</dbReference>
<reference evidence="6" key="1">
    <citation type="submission" date="2020-07" db="EMBL/GenBank/DDBJ databases">
        <title>A new Micromonospora strain with potent antibiotic activity isolated from the microbiome of a mid-Atlantic deep-sea sponge.</title>
        <authorList>
            <person name="Back C.R."/>
            <person name="Stennett H.L."/>
            <person name="Williams S.E."/>
            <person name="Wang L."/>
            <person name="Ojeda Gomez J."/>
            <person name="Abdulle O.M."/>
            <person name="Duffy T."/>
            <person name="Hendry K.R."/>
            <person name="Powell D."/>
            <person name="Stach J.E."/>
            <person name="Essex-Lopresti A.E."/>
            <person name="Willis C.L."/>
            <person name="Curnow P."/>
            <person name="Race P.R."/>
        </authorList>
    </citation>
    <scope>NUCLEOTIDE SEQUENCE [LARGE SCALE GENOMIC DNA]</scope>
    <source>
        <strain evidence="6">28ISP2-46</strain>
    </source>
</reference>
<dbReference type="InterPro" id="IPR036388">
    <property type="entry name" value="WH-like_DNA-bd_sf"/>
</dbReference>
<dbReference type="KEGG" id="mfeu:H1D33_29445"/>
<comment type="similarity">
    <text evidence="1">Belongs to the AfsR/DnrI/RedD regulatory family.</text>
</comment>
<dbReference type="SUPFAM" id="SSF52540">
    <property type="entry name" value="P-loop containing nucleoside triphosphate hydrolases"/>
    <property type="match status" value="1"/>
</dbReference>
<dbReference type="SMART" id="SM01043">
    <property type="entry name" value="BTAD"/>
    <property type="match status" value="1"/>
</dbReference>
<dbReference type="PROSITE" id="PS51755">
    <property type="entry name" value="OMPR_PHOB"/>
    <property type="match status" value="1"/>
</dbReference>
<gene>
    <name evidence="5" type="ORF">H1D33_29445</name>
</gene>
<dbReference type="SUPFAM" id="SSF46894">
    <property type="entry name" value="C-terminal effector domain of the bipartite response regulators"/>
    <property type="match status" value="1"/>
</dbReference>
<dbReference type="SMART" id="SM00862">
    <property type="entry name" value="Trans_reg_C"/>
    <property type="match status" value="1"/>
</dbReference>
<dbReference type="Gene3D" id="1.25.40.10">
    <property type="entry name" value="Tetratricopeptide repeat domain"/>
    <property type="match status" value="2"/>
</dbReference>
<accession>A0A7L6B5Q4</accession>
<dbReference type="PANTHER" id="PTHR47691:SF3">
    <property type="entry name" value="HTH-TYPE TRANSCRIPTIONAL REGULATOR RV0890C-RELATED"/>
    <property type="match status" value="1"/>
</dbReference>
<dbReference type="EMBL" id="CP059322">
    <property type="protein sequence ID" value="QLQ37293.1"/>
    <property type="molecule type" value="Genomic_DNA"/>
</dbReference>
<dbReference type="AlphaFoldDB" id="A0A7L6B5Q4"/>
<feature type="domain" description="OmpR/PhoB-type" evidence="4">
    <location>
        <begin position="1"/>
        <end position="89"/>
    </location>
</feature>
<dbReference type="CDD" id="cd15831">
    <property type="entry name" value="BTAD"/>
    <property type="match status" value="1"/>
</dbReference>
<evidence type="ECO:0000256" key="2">
    <source>
        <dbReference type="ARBA" id="ARBA00023125"/>
    </source>
</evidence>
<dbReference type="PRINTS" id="PR00364">
    <property type="entry name" value="DISEASERSIST"/>
</dbReference>
<organism evidence="5 6">
    <name type="scientific">Micromonospora robiginosa</name>
    <dbReference type="NCBI Taxonomy" id="2749844"/>
    <lineage>
        <taxon>Bacteria</taxon>
        <taxon>Bacillati</taxon>
        <taxon>Actinomycetota</taxon>
        <taxon>Actinomycetes</taxon>
        <taxon>Micromonosporales</taxon>
        <taxon>Micromonosporaceae</taxon>
        <taxon>Micromonospora</taxon>
    </lineage>
</organism>
<feature type="DNA-binding region" description="OmpR/PhoB-type" evidence="3">
    <location>
        <begin position="1"/>
        <end position="89"/>
    </location>
</feature>
<evidence type="ECO:0000256" key="3">
    <source>
        <dbReference type="PROSITE-ProRule" id="PRU01091"/>
    </source>
</evidence>
<dbReference type="InterPro" id="IPR001867">
    <property type="entry name" value="OmpR/PhoB-type_DNA-bd"/>
</dbReference>
<dbReference type="Proteomes" id="UP000510844">
    <property type="component" value="Chromosome"/>
</dbReference>
<keyword evidence="2 3" id="KW-0238">DNA-binding</keyword>
<dbReference type="InterPro" id="IPR027417">
    <property type="entry name" value="P-loop_NTPase"/>
</dbReference>
<name>A0A7L6B5Q4_9ACTN</name>
<evidence type="ECO:0000256" key="1">
    <source>
        <dbReference type="ARBA" id="ARBA00005820"/>
    </source>
</evidence>
<dbReference type="SUPFAM" id="SSF48452">
    <property type="entry name" value="TPR-like"/>
    <property type="match status" value="2"/>
</dbReference>
<protein>
    <submittedName>
        <fullName evidence="5">BTAD domain-containing putative transcriptional regulator</fullName>
    </submittedName>
</protein>
<dbReference type="Gene3D" id="1.10.10.10">
    <property type="entry name" value="Winged helix-like DNA-binding domain superfamily/Winged helix DNA-binding domain"/>
    <property type="match status" value="1"/>
</dbReference>
<evidence type="ECO:0000313" key="5">
    <source>
        <dbReference type="EMBL" id="QLQ37293.1"/>
    </source>
</evidence>
<dbReference type="InterPro" id="IPR011990">
    <property type="entry name" value="TPR-like_helical_dom_sf"/>
</dbReference>